<keyword evidence="3" id="KW-1133">Transmembrane helix</keyword>
<name>A0A518C9E1_9BACT</name>
<dbReference type="InterPro" id="IPR013320">
    <property type="entry name" value="ConA-like_dom_sf"/>
</dbReference>
<keyword evidence="3" id="KW-0812">Transmembrane</keyword>
<dbReference type="SUPFAM" id="SSF49899">
    <property type="entry name" value="Concanavalin A-like lectins/glucanases"/>
    <property type="match status" value="1"/>
</dbReference>
<dbReference type="EMBL" id="CP036289">
    <property type="protein sequence ID" value="QDU75847.1"/>
    <property type="molecule type" value="Genomic_DNA"/>
</dbReference>
<evidence type="ECO:0000259" key="4">
    <source>
        <dbReference type="SMART" id="SM00560"/>
    </source>
</evidence>
<gene>
    <name evidence="5" type="ORF">Pan97_28890</name>
</gene>
<evidence type="ECO:0000256" key="1">
    <source>
        <dbReference type="ARBA" id="ARBA00022729"/>
    </source>
</evidence>
<feature type="domain" description="LamG-like jellyroll fold" evidence="4">
    <location>
        <begin position="389"/>
        <end position="541"/>
    </location>
</feature>
<keyword evidence="1" id="KW-0732">Signal</keyword>
<dbReference type="KEGG" id="bvo:Pan97_28890"/>
<dbReference type="Pfam" id="PF04773">
    <property type="entry name" value="FecR"/>
    <property type="match status" value="1"/>
</dbReference>
<dbReference type="InterPro" id="IPR006860">
    <property type="entry name" value="FecR"/>
</dbReference>
<evidence type="ECO:0000256" key="3">
    <source>
        <dbReference type="SAM" id="Phobius"/>
    </source>
</evidence>
<protein>
    <submittedName>
        <fullName evidence="5">FecR protein</fullName>
    </submittedName>
</protein>
<dbReference type="Gene3D" id="2.60.120.1440">
    <property type="match status" value="1"/>
</dbReference>
<evidence type="ECO:0000256" key="2">
    <source>
        <dbReference type="ARBA" id="ARBA00023157"/>
    </source>
</evidence>
<dbReference type="OrthoDB" id="258532at2"/>
<dbReference type="PANTHER" id="PTHR30273">
    <property type="entry name" value="PERIPLASMIC SIGNAL SENSOR AND SIGMA FACTOR ACTIVATOR FECR-RELATED"/>
    <property type="match status" value="1"/>
</dbReference>
<dbReference type="Pfam" id="PF13385">
    <property type="entry name" value="Laminin_G_3"/>
    <property type="match status" value="1"/>
</dbReference>
<feature type="transmembrane region" description="Helical" evidence="3">
    <location>
        <begin position="90"/>
        <end position="108"/>
    </location>
</feature>
<dbReference type="InterPro" id="IPR012373">
    <property type="entry name" value="Ferrdict_sens_TM"/>
</dbReference>
<proteinExistence type="predicted"/>
<keyword evidence="6" id="KW-1185">Reference proteome</keyword>
<dbReference type="GO" id="GO:0016989">
    <property type="term" value="F:sigma factor antagonist activity"/>
    <property type="evidence" value="ECO:0007669"/>
    <property type="project" value="TreeGrafter"/>
</dbReference>
<reference evidence="6" key="1">
    <citation type="submission" date="2019-02" db="EMBL/GenBank/DDBJ databases">
        <title>Deep-cultivation of Planctomycetes and their phenomic and genomic characterization uncovers novel biology.</title>
        <authorList>
            <person name="Wiegand S."/>
            <person name="Jogler M."/>
            <person name="Boedeker C."/>
            <person name="Pinto D."/>
            <person name="Vollmers J."/>
            <person name="Rivas-Marin E."/>
            <person name="Kohn T."/>
            <person name="Peeters S.H."/>
            <person name="Heuer A."/>
            <person name="Rast P."/>
            <person name="Oberbeckmann S."/>
            <person name="Bunk B."/>
            <person name="Jeske O."/>
            <person name="Meyerdierks A."/>
            <person name="Storesund J.E."/>
            <person name="Kallscheuer N."/>
            <person name="Luecker S."/>
            <person name="Lage O.M."/>
            <person name="Pohl T."/>
            <person name="Merkel B.J."/>
            <person name="Hornburger P."/>
            <person name="Mueller R.-W."/>
            <person name="Bruemmer F."/>
            <person name="Labrenz M."/>
            <person name="Spormann A.M."/>
            <person name="Op den Camp H."/>
            <person name="Overmann J."/>
            <person name="Amann R."/>
            <person name="Jetten M.S.M."/>
            <person name="Mascher T."/>
            <person name="Medema M.H."/>
            <person name="Devos D.P."/>
            <person name="Kaster A.-K."/>
            <person name="Ovreas L."/>
            <person name="Rohde M."/>
            <person name="Galperin M.Y."/>
            <person name="Jogler C."/>
        </authorList>
    </citation>
    <scope>NUCLEOTIDE SEQUENCE [LARGE SCALE GENOMIC DNA]</scope>
    <source>
        <strain evidence="6">Pan97</strain>
    </source>
</reference>
<dbReference type="SMART" id="SM00560">
    <property type="entry name" value="LamGL"/>
    <property type="match status" value="1"/>
</dbReference>
<dbReference type="AlphaFoldDB" id="A0A518C9E1"/>
<dbReference type="InterPro" id="IPR006558">
    <property type="entry name" value="LamG-like"/>
</dbReference>
<accession>A0A518C9E1</accession>
<dbReference type="RefSeq" id="WP_144973517.1">
    <property type="nucleotide sequence ID" value="NZ_CP036289.1"/>
</dbReference>
<dbReference type="PANTHER" id="PTHR30273:SF2">
    <property type="entry name" value="PROTEIN FECR"/>
    <property type="match status" value="1"/>
</dbReference>
<evidence type="ECO:0000313" key="5">
    <source>
        <dbReference type="EMBL" id="QDU75847.1"/>
    </source>
</evidence>
<evidence type="ECO:0000313" key="6">
    <source>
        <dbReference type="Proteomes" id="UP000318626"/>
    </source>
</evidence>
<dbReference type="Gene3D" id="2.60.120.200">
    <property type="match status" value="1"/>
</dbReference>
<sequence>MSNQPSKELIELFHAAMDGTATEEQRLLLEQQLLEDPETYRSFVEHCQLHAMLAWEHGSLDALKFPIDRSNSKESTVKTPQRSWTGLRTLIFLAASALFVIVSIGLFYRPDAWWKNESTIPSIAQSSGHSHIPWEERDVVGRVTGRSGGTVTILDDDFVLGEEAEVRTGRYRLGDGFVQLTLDNDIEILLESPAEFELVSNMRMTLSRGRMSAVLPEEGRGFLVETPTAQLVDHGTAFAIDASNESASEIHVFQGEVSVRPLKASPGADDVFLRTNQATLIRGDSAIPEGIDIDHDRFIRQLTEPELPEPNFGPQVREFDVAYYFRMPLPADGKTLRNKGSKKVGAKLYTSGMSSPPFKPGVVGSGLYLDGPNSQAYAAVENYEPSPSNQLTVCAWVWAESRPRWAAIAKHWAMEFPKDKQRYEGLGGQFHFGLHDDFGDLELQVRDSQGGVQKLREQSPLPLRSWQFVAFVADGKQVQLYRNGKLVAEAECDGLATDGPGALGIGAKLNPQGTEADPRNPGFWHGRIDELAIFHKALSQRQLMMLCDIARKHKELPAKP</sequence>
<keyword evidence="3" id="KW-0472">Membrane</keyword>
<organism evidence="5 6">
    <name type="scientific">Bremerella volcania</name>
    <dbReference type="NCBI Taxonomy" id="2527984"/>
    <lineage>
        <taxon>Bacteria</taxon>
        <taxon>Pseudomonadati</taxon>
        <taxon>Planctomycetota</taxon>
        <taxon>Planctomycetia</taxon>
        <taxon>Pirellulales</taxon>
        <taxon>Pirellulaceae</taxon>
        <taxon>Bremerella</taxon>
    </lineage>
</organism>
<keyword evidence="2" id="KW-1015">Disulfide bond</keyword>
<dbReference type="Proteomes" id="UP000318626">
    <property type="component" value="Chromosome"/>
</dbReference>